<keyword evidence="1 5" id="KW-0645">Protease</keyword>
<dbReference type="Proteomes" id="UP000271003">
    <property type="component" value="Chromosome"/>
</dbReference>
<dbReference type="EMBL" id="AP018786">
    <property type="protein sequence ID" value="BBF22444.1"/>
    <property type="molecule type" value="Genomic_DNA"/>
</dbReference>
<dbReference type="OrthoDB" id="9758917at2"/>
<evidence type="ECO:0000256" key="3">
    <source>
        <dbReference type="SAM" id="MobiDB-lite"/>
    </source>
</evidence>
<dbReference type="GO" id="GO:0004252">
    <property type="term" value="F:serine-type endopeptidase activity"/>
    <property type="evidence" value="ECO:0007669"/>
    <property type="project" value="InterPro"/>
</dbReference>
<feature type="region of interest" description="Disordered" evidence="3">
    <location>
        <begin position="375"/>
        <end position="397"/>
    </location>
</feature>
<keyword evidence="6" id="KW-1185">Reference proteome</keyword>
<dbReference type="InterPro" id="IPR009003">
    <property type="entry name" value="Peptidase_S1_PA"/>
</dbReference>
<dbReference type="InterPro" id="IPR001478">
    <property type="entry name" value="PDZ"/>
</dbReference>
<dbReference type="InterPro" id="IPR051201">
    <property type="entry name" value="Chloro_Bact_Ser_Proteases"/>
</dbReference>
<protein>
    <submittedName>
        <fullName evidence="5">DegQ protease</fullName>
    </submittedName>
</protein>
<dbReference type="PANTHER" id="PTHR43343:SF3">
    <property type="entry name" value="PROTEASE DO-LIKE 8, CHLOROPLASTIC"/>
    <property type="match status" value="1"/>
</dbReference>
<feature type="compositionally biased region" description="Acidic residues" evidence="3">
    <location>
        <begin position="385"/>
        <end position="397"/>
    </location>
</feature>
<dbReference type="InterPro" id="IPR001940">
    <property type="entry name" value="Peptidase_S1C"/>
</dbReference>
<dbReference type="Gene3D" id="2.40.10.120">
    <property type="match status" value="1"/>
</dbReference>
<dbReference type="PROSITE" id="PS50106">
    <property type="entry name" value="PDZ"/>
    <property type="match status" value="1"/>
</dbReference>
<dbReference type="Pfam" id="PF13365">
    <property type="entry name" value="Trypsin_2"/>
    <property type="match status" value="1"/>
</dbReference>
<reference evidence="5 6" key="1">
    <citation type="journal article" date="2018" name="Int. J. Syst. Evol. Microbiol.">
        <title>Mesosutterella multiformis gen. nov., sp. nov., a member of the family Sutterellaceae and Sutterella megalosphaeroides sp. nov., isolated from human faeces.</title>
        <authorList>
            <person name="Sakamoto M."/>
            <person name="Ikeyama N."/>
            <person name="Kunihiro T."/>
            <person name="Iino T."/>
            <person name="Yuki M."/>
            <person name="Ohkuma M."/>
        </authorList>
    </citation>
    <scope>NUCLEOTIDE SEQUENCE [LARGE SCALE GENOMIC DNA]</scope>
    <source>
        <strain evidence="5 6">6FBBBH3</strain>
    </source>
</reference>
<organism evidence="5 6">
    <name type="scientific">Sutterella megalosphaeroides</name>
    <dbReference type="NCBI Taxonomy" id="2494234"/>
    <lineage>
        <taxon>Bacteria</taxon>
        <taxon>Pseudomonadati</taxon>
        <taxon>Pseudomonadota</taxon>
        <taxon>Betaproteobacteria</taxon>
        <taxon>Burkholderiales</taxon>
        <taxon>Sutterellaceae</taxon>
        <taxon>Sutterella</taxon>
    </lineage>
</organism>
<dbReference type="Gene3D" id="2.30.42.10">
    <property type="match status" value="1"/>
</dbReference>
<dbReference type="GO" id="GO:0006508">
    <property type="term" value="P:proteolysis"/>
    <property type="evidence" value="ECO:0007669"/>
    <property type="project" value="UniProtKB-KW"/>
</dbReference>
<dbReference type="RefSeq" id="WP_120176151.1">
    <property type="nucleotide sequence ID" value="NZ_AP018786.1"/>
</dbReference>
<gene>
    <name evidence="5" type="ORF">SUTMEG_03350</name>
</gene>
<evidence type="ECO:0000256" key="2">
    <source>
        <dbReference type="ARBA" id="ARBA00022801"/>
    </source>
</evidence>
<sequence>MLKRLWLLFAQTVTIAVGVVWTWEAVGPERAPAEAVTKAPATPGAAPAPVPHVTSAADTESILSAAVDRAAPAVVNIFTRRDARRDEAGADAHVEHHVNPLGSGVVVTSDGYILTNYHVVEGISNPKVALPDGKTYTARIVGTDAETDLALLRVDATGLAKIAMGDSTALRVGAPVLAIGNPFDVGQTVTAGIVSALGRHGLGLNNYEDFIQTDAAINQGNSGGALVDLEGRLIGINTAIFSPDLSEGFVGIGFAIPTSIIERVLPSLMAGERVKRGYLGFVPQQLSDELARDLGLSVTSGIVVRQVIPESPALAAGLRARDVVLSIDDVPAVRVNRVLQRIAEIPPGKTVSVEVLRGQKRVRLSIKASVRPLGSLEKESLPPAYDEESAPEDAPEH</sequence>
<dbReference type="SUPFAM" id="SSF50494">
    <property type="entry name" value="Trypsin-like serine proteases"/>
    <property type="match status" value="1"/>
</dbReference>
<dbReference type="Pfam" id="PF13180">
    <property type="entry name" value="PDZ_2"/>
    <property type="match status" value="1"/>
</dbReference>
<accession>A0A2Z6I7P8</accession>
<dbReference type="SMART" id="SM00228">
    <property type="entry name" value="PDZ"/>
    <property type="match status" value="1"/>
</dbReference>
<dbReference type="SUPFAM" id="SSF50156">
    <property type="entry name" value="PDZ domain-like"/>
    <property type="match status" value="1"/>
</dbReference>
<keyword evidence="2" id="KW-0378">Hydrolase</keyword>
<dbReference type="AlphaFoldDB" id="A0A2Z6I7P8"/>
<dbReference type="InterPro" id="IPR036034">
    <property type="entry name" value="PDZ_sf"/>
</dbReference>
<dbReference type="PANTHER" id="PTHR43343">
    <property type="entry name" value="PEPTIDASE S12"/>
    <property type="match status" value="1"/>
</dbReference>
<evidence type="ECO:0000313" key="6">
    <source>
        <dbReference type="Proteomes" id="UP000271003"/>
    </source>
</evidence>
<evidence type="ECO:0000259" key="4">
    <source>
        <dbReference type="PROSITE" id="PS50106"/>
    </source>
</evidence>
<name>A0A2Z6I7P8_9BURK</name>
<evidence type="ECO:0000313" key="5">
    <source>
        <dbReference type="EMBL" id="BBF22444.1"/>
    </source>
</evidence>
<evidence type="ECO:0000256" key="1">
    <source>
        <dbReference type="ARBA" id="ARBA00022670"/>
    </source>
</evidence>
<dbReference type="PRINTS" id="PR00834">
    <property type="entry name" value="PROTEASES2C"/>
</dbReference>
<feature type="domain" description="PDZ" evidence="4">
    <location>
        <begin position="281"/>
        <end position="334"/>
    </location>
</feature>
<dbReference type="KEGG" id="sutt:SUTMEG_03350"/>
<proteinExistence type="predicted"/>